<feature type="transmembrane region" description="Helical" evidence="1">
    <location>
        <begin position="98"/>
        <end position="117"/>
    </location>
</feature>
<dbReference type="RefSeq" id="WP_353649733.1">
    <property type="nucleotide sequence ID" value="NZ_CP159218.1"/>
</dbReference>
<feature type="transmembrane region" description="Helical" evidence="1">
    <location>
        <begin position="123"/>
        <end position="142"/>
    </location>
</feature>
<name>A0AAU8DPJ7_9ACTN</name>
<evidence type="ECO:0000256" key="1">
    <source>
        <dbReference type="SAM" id="Phobius"/>
    </source>
</evidence>
<reference evidence="2" key="1">
    <citation type="submission" date="2024-05" db="EMBL/GenBank/DDBJ databases">
        <authorList>
            <person name="Cai S.Y."/>
            <person name="Jin L.M."/>
            <person name="Li H.R."/>
        </authorList>
    </citation>
    <scope>NUCLEOTIDE SEQUENCE</scope>
    <source>
        <strain evidence="2">A5-74</strain>
    </source>
</reference>
<dbReference type="EMBL" id="CP159218">
    <property type="protein sequence ID" value="XCG64120.1"/>
    <property type="molecule type" value="Genomic_DNA"/>
</dbReference>
<evidence type="ECO:0000313" key="2">
    <source>
        <dbReference type="EMBL" id="XCG64120.1"/>
    </source>
</evidence>
<keyword evidence="1" id="KW-0812">Transmembrane</keyword>
<feature type="transmembrane region" description="Helical" evidence="1">
    <location>
        <begin position="149"/>
        <end position="167"/>
    </location>
</feature>
<dbReference type="AlphaFoldDB" id="A0AAU8DPJ7"/>
<feature type="transmembrane region" description="Helical" evidence="1">
    <location>
        <begin position="31"/>
        <end position="48"/>
    </location>
</feature>
<protein>
    <submittedName>
        <fullName evidence="2">Uncharacterized protein</fullName>
    </submittedName>
</protein>
<sequence length="207" mass="21197">MTVTTGTAPATSSGGWSPMGSRPIPALPRDLAASALVLGVASSAWFAWGSAGAPTLRPWFLAGIAAGVALAVVAVLLRRRLQGAGSHRGPHRAAVQRTYHRTLFAEVALIIAGNVVLNLTGRPEYVICWTYAVMSAHFLPLARLYRISALRLTALGGIVIAIGAVGLGTTTTVSPIAVTGGVGALVLLVSGAAQLRLTRVASAQTDV</sequence>
<proteinExistence type="predicted"/>
<gene>
    <name evidence="2" type="ORF">ABLG96_01880</name>
</gene>
<organism evidence="2">
    <name type="scientific">Nakamurella sp. A5-74</name>
    <dbReference type="NCBI Taxonomy" id="3158264"/>
    <lineage>
        <taxon>Bacteria</taxon>
        <taxon>Bacillati</taxon>
        <taxon>Actinomycetota</taxon>
        <taxon>Actinomycetes</taxon>
        <taxon>Nakamurellales</taxon>
        <taxon>Nakamurellaceae</taxon>
        <taxon>Nakamurella</taxon>
    </lineage>
</organism>
<feature type="transmembrane region" description="Helical" evidence="1">
    <location>
        <begin position="173"/>
        <end position="193"/>
    </location>
</feature>
<keyword evidence="1" id="KW-0472">Membrane</keyword>
<feature type="transmembrane region" description="Helical" evidence="1">
    <location>
        <begin position="60"/>
        <end position="77"/>
    </location>
</feature>
<accession>A0AAU8DPJ7</accession>
<keyword evidence="1" id="KW-1133">Transmembrane helix</keyword>